<evidence type="ECO:0000313" key="2">
    <source>
        <dbReference type="Proteomes" id="UP000002198"/>
    </source>
</evidence>
<sequence>MLFYSYSLYGDPTVEAPTGLILVSTACIKLGEACRCRLETTDFKRRSKYISAENTQRDYALAA</sequence>
<keyword evidence="2" id="KW-1185">Reference proteome</keyword>
<accession>Q6NIL7</accession>
<dbReference type="Proteomes" id="UP000002198">
    <property type="component" value="Chromosome"/>
</dbReference>
<reference evidence="1 2" key="1">
    <citation type="journal article" date="2003" name="Nucleic Acids Res.">
        <title>The complete genome sequence and analysis of Corynebacterium diphtheriae NCTC13129.</title>
        <authorList>
            <person name="Cerdeno-Tarraga A.M."/>
            <person name="Efstratiou A."/>
            <person name="Dover L.G."/>
            <person name="Holden M.T.G."/>
            <person name="Pallen M."/>
            <person name="Bentley S.D."/>
            <person name="Besra G.S."/>
            <person name="Churcher C."/>
            <person name="James K.D."/>
            <person name="De Zoysa A."/>
            <person name="Chillingworth T."/>
            <person name="Cronin A."/>
            <person name="Dowd L."/>
            <person name="Feltwell T."/>
            <person name="Hamlin N."/>
            <person name="Holroyd S."/>
            <person name="Jagels K."/>
            <person name="Moule S."/>
            <person name="Quail M.A."/>
            <person name="Rabbinowitsch E."/>
            <person name="Rutherford K."/>
            <person name="Thomson N.R."/>
            <person name="Unwin L."/>
            <person name="Whitehead S."/>
            <person name="Barrell B.G.Parkhill.J."/>
        </authorList>
    </citation>
    <scope>NUCLEOTIDE SEQUENCE [LARGE SCALE GENOMIC DNA]</scope>
    <source>
        <strain evidence="2">ATCC 700971 / NCTC 13129 / Biotype gravis</strain>
    </source>
</reference>
<dbReference type="STRING" id="257309.DIP0751"/>
<proteinExistence type="predicted"/>
<dbReference type="KEGG" id="cdi:DIP0751"/>
<name>Q6NIL7_CORDI</name>
<evidence type="ECO:0000313" key="1">
    <source>
        <dbReference type="EMBL" id="CAE49273.1"/>
    </source>
</evidence>
<organism evidence="1 2">
    <name type="scientific">Corynebacterium diphtheriae (strain ATCC 700971 / NCTC 13129 / Biotype gravis)</name>
    <dbReference type="NCBI Taxonomy" id="257309"/>
    <lineage>
        <taxon>Bacteria</taxon>
        <taxon>Bacillati</taxon>
        <taxon>Actinomycetota</taxon>
        <taxon>Actinomycetes</taxon>
        <taxon>Mycobacteriales</taxon>
        <taxon>Corynebacteriaceae</taxon>
        <taxon>Corynebacterium</taxon>
    </lineage>
</organism>
<protein>
    <submittedName>
        <fullName evidence="1">Uncharacterized protein</fullName>
    </submittedName>
</protein>
<gene>
    <name evidence="1" type="ordered locus">DIP0751</name>
</gene>
<dbReference type="HOGENOM" id="CLU_2878217_0_0_11"/>
<dbReference type="AlphaFoldDB" id="Q6NIL7"/>
<dbReference type="EMBL" id="BX248356">
    <property type="protein sequence ID" value="CAE49273.1"/>
    <property type="molecule type" value="Genomic_DNA"/>
</dbReference>